<protein>
    <submittedName>
        <fullName evidence="1">Uncharacterized protein</fullName>
    </submittedName>
</protein>
<dbReference type="EMBL" id="CM045877">
    <property type="protein sequence ID" value="KAI7940980.1"/>
    <property type="molecule type" value="Genomic_DNA"/>
</dbReference>
<name>A0ACC0DYB0_9BASI</name>
<reference evidence="2" key="1">
    <citation type="journal article" date="2018" name="BMC Genomics">
        <title>Genomic insights into host adaptation between the wheat stripe rust pathogen (Puccinia striiformis f. sp. tritici) and the barley stripe rust pathogen (Puccinia striiformis f. sp. hordei).</title>
        <authorList>
            <person name="Xia C."/>
            <person name="Wang M."/>
            <person name="Yin C."/>
            <person name="Cornejo O.E."/>
            <person name="Hulbert S.H."/>
            <person name="Chen X."/>
        </authorList>
    </citation>
    <scope>NUCLEOTIDE SEQUENCE [LARGE SCALE GENOMIC DNA]</scope>
    <source>
        <strain evidence="2">93-210</strain>
    </source>
</reference>
<sequence>MDIEARFITRISDYSDLAPREVPDNKPTKPAPGLPAGGTETPELSEASKAKFIEGIKAKAGAGGGSKAGPLTAPTGVNVTKRAETPSPSPAPGKVTGGKPSTTDSTKTKTTPVSPGGIPKNGESTNQKTTPNHSHKHKGKQTGAGGSSPYGNGMAAPTGGPTLSPLDSQLGSLKPPSPPPSGIGKTPPPGKSVSGMKKRTNGGPHSGNSMASPIGGGKATSGNTKSHSRSLQPPSPIEDAKTTSSVKPASVKTKRAKNGGAPSGKMMASPTGGGKSTSGKSKSHSRSLKPPTPIENSKSTSSVKPVSGMTKRTDNSIKNIVWKREDAPPAPASDQGNEKKPTPTEKDTKPTVKEINPPAKETTPPAKETTPPAKETTPTAKETKPISPKETKPISPQETNPTAKETKPISPKETKPTSPKETTPTAKEGKPISPKETKPTSPKESESKESKATEKKPKKESKTKESSESKPIENKPPSKDKDNTESKKDSKPTEKKNKESDNKESKSKVSDDKKEDTEGGKKAGLKDKVGKLFNTLSL</sequence>
<proteinExistence type="predicted"/>
<evidence type="ECO:0000313" key="1">
    <source>
        <dbReference type="EMBL" id="KAI7940980.1"/>
    </source>
</evidence>
<reference evidence="1 2" key="3">
    <citation type="journal article" date="2022" name="Microbiol. Spectr.">
        <title>Folding features and dynamics of 3D genome architecture in plant fungal pathogens.</title>
        <authorList>
            <person name="Xia C."/>
        </authorList>
    </citation>
    <scope>NUCLEOTIDE SEQUENCE [LARGE SCALE GENOMIC DNA]</scope>
    <source>
        <strain evidence="1 2">93-210</strain>
    </source>
</reference>
<organism evidence="1 2">
    <name type="scientific">Puccinia striiformis f. sp. tritici</name>
    <dbReference type="NCBI Taxonomy" id="168172"/>
    <lineage>
        <taxon>Eukaryota</taxon>
        <taxon>Fungi</taxon>
        <taxon>Dikarya</taxon>
        <taxon>Basidiomycota</taxon>
        <taxon>Pucciniomycotina</taxon>
        <taxon>Pucciniomycetes</taxon>
        <taxon>Pucciniales</taxon>
        <taxon>Pucciniaceae</taxon>
        <taxon>Puccinia</taxon>
    </lineage>
</organism>
<reference evidence="2" key="2">
    <citation type="journal article" date="2018" name="Mol. Plant Microbe Interact.">
        <title>Genome sequence resources for the wheat stripe rust pathogen (Puccinia striiformis f. sp. tritici) and the barley stripe rust pathogen (Puccinia striiformis f. sp. hordei).</title>
        <authorList>
            <person name="Xia C."/>
            <person name="Wang M."/>
            <person name="Yin C."/>
            <person name="Cornejo O.E."/>
            <person name="Hulbert S.H."/>
            <person name="Chen X."/>
        </authorList>
    </citation>
    <scope>NUCLEOTIDE SEQUENCE [LARGE SCALE GENOMIC DNA]</scope>
    <source>
        <strain evidence="2">93-210</strain>
    </source>
</reference>
<keyword evidence="2" id="KW-1185">Reference proteome</keyword>
<dbReference type="Proteomes" id="UP001060170">
    <property type="component" value="Chromosome 13"/>
</dbReference>
<comment type="caution">
    <text evidence="1">The sequence shown here is derived from an EMBL/GenBank/DDBJ whole genome shotgun (WGS) entry which is preliminary data.</text>
</comment>
<accession>A0ACC0DYB0</accession>
<evidence type="ECO:0000313" key="2">
    <source>
        <dbReference type="Proteomes" id="UP001060170"/>
    </source>
</evidence>
<gene>
    <name evidence="1" type="ORF">MJO28_013265</name>
</gene>